<gene>
    <name evidence="6" type="ORF">BHD05_01755</name>
</gene>
<dbReference type="InterPro" id="IPR036388">
    <property type="entry name" value="WH-like_DNA-bd_sf"/>
</dbReference>
<keyword evidence="1" id="KW-0805">Transcription regulation</keyword>
<dbReference type="SUPFAM" id="SSF55781">
    <property type="entry name" value="GAF domain-like"/>
    <property type="match status" value="1"/>
</dbReference>
<reference evidence="6 7" key="1">
    <citation type="submission" date="2016-09" db="EMBL/GenBank/DDBJ databases">
        <title>Complete genome sequence of microbes from the polar regions.</title>
        <authorList>
            <person name="Liao L."/>
            <person name="Chen B."/>
        </authorList>
    </citation>
    <scope>NUCLEOTIDE SEQUENCE [LARGE SCALE GENOMIC DNA]</scope>
    <source>
        <strain evidence="6 7">ZS314</strain>
    </source>
</reference>
<dbReference type="GO" id="GO:0003677">
    <property type="term" value="F:DNA binding"/>
    <property type="evidence" value="ECO:0007669"/>
    <property type="project" value="UniProtKB-KW"/>
</dbReference>
<keyword evidence="2" id="KW-0238">DNA-binding</keyword>
<dbReference type="Pfam" id="PF09339">
    <property type="entry name" value="HTH_IclR"/>
    <property type="match status" value="1"/>
</dbReference>
<evidence type="ECO:0000259" key="5">
    <source>
        <dbReference type="PROSITE" id="PS51078"/>
    </source>
</evidence>
<dbReference type="KEGG" id="mant:BHD05_01755"/>
<feature type="domain" description="HTH iclR-type" evidence="4">
    <location>
        <begin position="1"/>
        <end position="42"/>
    </location>
</feature>
<dbReference type="Gene3D" id="3.30.450.40">
    <property type="match status" value="1"/>
</dbReference>
<evidence type="ECO:0000313" key="7">
    <source>
        <dbReference type="Proteomes" id="UP000464507"/>
    </source>
</evidence>
<dbReference type="Proteomes" id="UP000464507">
    <property type="component" value="Chromosome"/>
</dbReference>
<dbReference type="PANTHER" id="PTHR30136:SF24">
    <property type="entry name" value="HTH-TYPE TRANSCRIPTIONAL REPRESSOR ALLR"/>
    <property type="match status" value="1"/>
</dbReference>
<dbReference type="Pfam" id="PF01614">
    <property type="entry name" value="IclR_C"/>
    <property type="match status" value="1"/>
</dbReference>
<dbReference type="EMBL" id="CP017146">
    <property type="protein sequence ID" value="QHO70911.1"/>
    <property type="molecule type" value="Genomic_DNA"/>
</dbReference>
<accession>A0A7L5AP43</accession>
<keyword evidence="7" id="KW-1185">Reference proteome</keyword>
<dbReference type="GO" id="GO:0003700">
    <property type="term" value="F:DNA-binding transcription factor activity"/>
    <property type="evidence" value="ECO:0007669"/>
    <property type="project" value="TreeGrafter"/>
</dbReference>
<proteinExistence type="predicted"/>
<evidence type="ECO:0000313" key="6">
    <source>
        <dbReference type="EMBL" id="QHO70911.1"/>
    </source>
</evidence>
<dbReference type="PROSITE" id="PS51077">
    <property type="entry name" value="HTH_ICLR"/>
    <property type="match status" value="1"/>
</dbReference>
<sequence length="225" mass="25183">MSVGRIVEETGLPVSTTYRLVHELQEWGVLDRTADGSYQVGMRIWELGQQAGRRLRDRAHPFMQDLFDTTHENVHLAVREGTEALYVDKLYGSRRVPLASRIGSRLPLHPTAVGRILLANQPSWFREAYLERELEHPTPKTQTGAATLAKELALVREQGHAVTIDEMRLGACSIAVPISHGGQVVAAVGIVLESHRASEVPWLLNQLKATGYQIERALDRRITIR</sequence>
<name>A0A7L5AP43_9MICO</name>
<organism evidence="6 7">
    <name type="scientific">Marisediminicola antarctica</name>
    <dbReference type="NCBI Taxonomy" id="674079"/>
    <lineage>
        <taxon>Bacteria</taxon>
        <taxon>Bacillati</taxon>
        <taxon>Actinomycetota</taxon>
        <taxon>Actinomycetes</taxon>
        <taxon>Micrococcales</taxon>
        <taxon>Microbacteriaceae</taxon>
        <taxon>Marisediminicola</taxon>
    </lineage>
</organism>
<evidence type="ECO:0000259" key="4">
    <source>
        <dbReference type="PROSITE" id="PS51077"/>
    </source>
</evidence>
<feature type="domain" description="IclR-ED" evidence="5">
    <location>
        <begin position="43"/>
        <end position="225"/>
    </location>
</feature>
<evidence type="ECO:0008006" key="8">
    <source>
        <dbReference type="Google" id="ProtNLM"/>
    </source>
</evidence>
<dbReference type="SUPFAM" id="SSF46785">
    <property type="entry name" value="Winged helix' DNA-binding domain"/>
    <property type="match status" value="1"/>
</dbReference>
<evidence type="ECO:0000256" key="3">
    <source>
        <dbReference type="ARBA" id="ARBA00023163"/>
    </source>
</evidence>
<dbReference type="PROSITE" id="PS51078">
    <property type="entry name" value="ICLR_ED"/>
    <property type="match status" value="1"/>
</dbReference>
<evidence type="ECO:0000256" key="1">
    <source>
        <dbReference type="ARBA" id="ARBA00023015"/>
    </source>
</evidence>
<dbReference type="InterPro" id="IPR005471">
    <property type="entry name" value="Tscrpt_reg_IclR_N"/>
</dbReference>
<dbReference type="Gene3D" id="1.10.10.10">
    <property type="entry name" value="Winged helix-like DNA-binding domain superfamily/Winged helix DNA-binding domain"/>
    <property type="match status" value="1"/>
</dbReference>
<protein>
    <recommendedName>
        <fullName evidence="8">IclR family transcriptional regulator</fullName>
    </recommendedName>
</protein>
<dbReference type="PANTHER" id="PTHR30136">
    <property type="entry name" value="HELIX-TURN-HELIX TRANSCRIPTIONAL REGULATOR, ICLR FAMILY"/>
    <property type="match status" value="1"/>
</dbReference>
<dbReference type="InterPro" id="IPR029016">
    <property type="entry name" value="GAF-like_dom_sf"/>
</dbReference>
<dbReference type="SMART" id="SM00346">
    <property type="entry name" value="HTH_ICLR"/>
    <property type="match status" value="1"/>
</dbReference>
<dbReference type="AlphaFoldDB" id="A0A7L5AP43"/>
<dbReference type="InterPro" id="IPR014757">
    <property type="entry name" value="Tscrpt_reg_IclR_C"/>
</dbReference>
<keyword evidence="3" id="KW-0804">Transcription</keyword>
<dbReference type="InterPro" id="IPR050707">
    <property type="entry name" value="HTH_MetabolicPath_Reg"/>
</dbReference>
<dbReference type="GO" id="GO:0045892">
    <property type="term" value="P:negative regulation of DNA-templated transcription"/>
    <property type="evidence" value="ECO:0007669"/>
    <property type="project" value="TreeGrafter"/>
</dbReference>
<dbReference type="InterPro" id="IPR036390">
    <property type="entry name" value="WH_DNA-bd_sf"/>
</dbReference>
<evidence type="ECO:0000256" key="2">
    <source>
        <dbReference type="ARBA" id="ARBA00023125"/>
    </source>
</evidence>